<evidence type="ECO:0000256" key="1">
    <source>
        <dbReference type="SAM" id="SignalP"/>
    </source>
</evidence>
<keyword evidence="1" id="KW-0732">Signal</keyword>
<accession>A0ABT7UNZ4</accession>
<dbReference type="PROSITE" id="PS51257">
    <property type="entry name" value="PROKAR_LIPOPROTEIN"/>
    <property type="match status" value="1"/>
</dbReference>
<dbReference type="RefSeq" id="WP_289599346.1">
    <property type="nucleotide sequence ID" value="NZ_JAUDCL010000005.1"/>
</dbReference>
<organism evidence="2 3">
    <name type="scientific">Allofournierella massiliensis</name>
    <dbReference type="NCBI Taxonomy" id="1650663"/>
    <lineage>
        <taxon>Bacteria</taxon>
        <taxon>Bacillati</taxon>
        <taxon>Bacillota</taxon>
        <taxon>Clostridia</taxon>
        <taxon>Eubacteriales</taxon>
        <taxon>Oscillospiraceae</taxon>
        <taxon>Allofournierella</taxon>
    </lineage>
</organism>
<name>A0ABT7UNZ4_9FIRM</name>
<proteinExistence type="predicted"/>
<dbReference type="EMBL" id="JAUDCL010000005">
    <property type="protein sequence ID" value="MDM8200599.1"/>
    <property type="molecule type" value="Genomic_DNA"/>
</dbReference>
<dbReference type="SUPFAM" id="SSF82171">
    <property type="entry name" value="DPP6 N-terminal domain-like"/>
    <property type="match status" value="1"/>
</dbReference>
<evidence type="ECO:0000313" key="3">
    <source>
        <dbReference type="Proteomes" id="UP001529380"/>
    </source>
</evidence>
<protein>
    <recommendedName>
        <fullName evidence="4">Lipoprotein</fullName>
    </recommendedName>
</protein>
<comment type="caution">
    <text evidence="2">The sequence shown here is derived from an EMBL/GenBank/DDBJ whole genome shotgun (WGS) entry which is preliminary data.</text>
</comment>
<reference evidence="2 3" key="1">
    <citation type="submission" date="2023-06" db="EMBL/GenBank/DDBJ databases">
        <title>Identification and characterization of horizontal gene transfer across gut microbiota members of farm animals based on homology search.</title>
        <authorList>
            <person name="Schwarzerova J."/>
            <person name="Nykrynova M."/>
            <person name="Jureckova K."/>
            <person name="Cejkova D."/>
            <person name="Rychlik I."/>
        </authorList>
    </citation>
    <scope>NUCLEOTIDE SEQUENCE [LARGE SCALE GENOMIC DNA]</scope>
    <source>
        <strain evidence="2 3">ET340</strain>
    </source>
</reference>
<keyword evidence="3" id="KW-1185">Reference proteome</keyword>
<dbReference type="Proteomes" id="UP001529380">
    <property type="component" value="Unassembled WGS sequence"/>
</dbReference>
<evidence type="ECO:0000313" key="2">
    <source>
        <dbReference type="EMBL" id="MDM8200599.1"/>
    </source>
</evidence>
<feature type="chain" id="PRO_5046705512" description="Lipoprotein" evidence="1">
    <location>
        <begin position="24"/>
        <end position="410"/>
    </location>
</feature>
<gene>
    <name evidence="2" type="ORF">QUW08_04710</name>
</gene>
<feature type="signal peptide" evidence="1">
    <location>
        <begin position="1"/>
        <end position="23"/>
    </location>
</feature>
<evidence type="ECO:0008006" key="4">
    <source>
        <dbReference type="Google" id="ProtNLM"/>
    </source>
</evidence>
<sequence length="410" mass="44842">MMKRRIAALALGLLLLAGCGAQSWESEQQNAVATLRQTSGSGSVDWCVAGRTAFTVTRSGQGALLQTIDLTDGICVPLCPKAGCTHGGADCPAWVGERGILPYVNCLDNGNLVLYYLTNEETGRTAAVELRAADGTLLRAPTALSEEGQGWSPSAFYTDGEDLYVVREERWYRSGWLPRYRLYRIHTRPGEEFGQMEEVTVWKLEHTAILTGQTTGQGLLVCQLTDEGQLLSELCWDGAVRPIRQAQPQQIFWTAQYSGSLEPEPTVCLYDSVSGQLERLELSAGESVQTARLEPGLSLTGTPLWLKGTLYVSTYREDGEQQAFAISRDGTVEPVARRSSRNGVVRPAVPSAVMDGKLLVELSETMVETSYRDKDGRLVTGQTSEYRYGLFTPEQYMAGGADCLPIQGVF</sequence>